<keyword evidence="3 8" id="KW-0547">Nucleotide-binding</keyword>
<keyword evidence="13" id="KW-1185">Reference proteome</keyword>
<evidence type="ECO:0000256" key="2">
    <source>
        <dbReference type="ARBA" id="ARBA00022723"/>
    </source>
</evidence>
<dbReference type="FunFam" id="3.40.50.300:FF:000014">
    <property type="entry name" value="DNA polymerase III subunit gamma/tau"/>
    <property type="match status" value="1"/>
</dbReference>
<organism evidence="11 14">
    <name type="scientific">Candidatus Cryosericum hinesii</name>
    <dbReference type="NCBI Taxonomy" id="2290915"/>
    <lineage>
        <taxon>Bacteria</taxon>
        <taxon>Pseudomonadati</taxon>
        <taxon>Caldisericota/Cryosericota group</taxon>
        <taxon>Candidatus Cryosericota</taxon>
        <taxon>Candidatus Cryosericia</taxon>
        <taxon>Candidatus Cryosericales</taxon>
        <taxon>Candidatus Cryosericaceae</taxon>
        <taxon>Candidatus Cryosericum</taxon>
    </lineage>
</organism>
<dbReference type="CDD" id="cd00009">
    <property type="entry name" value="AAA"/>
    <property type="match status" value="1"/>
</dbReference>
<dbReference type="InterPro" id="IPR027417">
    <property type="entry name" value="P-loop_NTPase"/>
</dbReference>
<dbReference type="Pfam" id="PF13177">
    <property type="entry name" value="DNA_pol3_delta2"/>
    <property type="match status" value="1"/>
</dbReference>
<evidence type="ECO:0000259" key="10">
    <source>
        <dbReference type="SMART" id="SM00382"/>
    </source>
</evidence>
<dbReference type="Proteomes" id="UP000265724">
    <property type="component" value="Unassembled WGS sequence"/>
</dbReference>
<evidence type="ECO:0000256" key="7">
    <source>
        <dbReference type="ARBA" id="ARBA00049244"/>
    </source>
</evidence>
<dbReference type="Proteomes" id="UP000266042">
    <property type="component" value="Unassembled WGS sequence"/>
</dbReference>
<evidence type="ECO:0000313" key="14">
    <source>
        <dbReference type="Proteomes" id="UP000266042"/>
    </source>
</evidence>
<dbReference type="NCBIfam" id="TIGR02397">
    <property type="entry name" value="dnaX_nterm"/>
    <property type="match status" value="1"/>
</dbReference>
<proteinExistence type="inferred from homology"/>
<evidence type="ECO:0000256" key="6">
    <source>
        <dbReference type="ARBA" id="ARBA00022932"/>
    </source>
</evidence>
<dbReference type="GO" id="GO:0005524">
    <property type="term" value="F:ATP binding"/>
    <property type="evidence" value="ECO:0007669"/>
    <property type="project" value="UniProtKB-KW"/>
</dbReference>
<comment type="subunit">
    <text evidence="8">DNA polymerase III contains a core (composed of alpha, epsilon and theta chains) that associates with a tau subunit. This core dimerizes to form the POLIII' complex. PolIII' associates with the gamma complex (composed of gamma, delta, delta', psi and chi chains) and with the beta chain to form the complete DNA polymerase III complex.</text>
</comment>
<protein>
    <recommendedName>
        <fullName evidence="8">DNA polymerase III subunit gamma/tau</fullName>
        <ecNumber evidence="8">2.7.7.7</ecNumber>
    </recommendedName>
</protein>
<keyword evidence="8 11" id="KW-0808">Transferase</keyword>
<accession>A0A398DUY4</accession>
<keyword evidence="5 8" id="KW-0067">ATP-binding</keyword>
<dbReference type="SUPFAM" id="SSF52540">
    <property type="entry name" value="P-loop containing nucleoside triphosphate hydrolases"/>
    <property type="match status" value="1"/>
</dbReference>
<evidence type="ECO:0000313" key="13">
    <source>
        <dbReference type="Proteomes" id="UP000265724"/>
    </source>
</evidence>
<dbReference type="EC" id="2.7.7.7" evidence="8"/>
<sequence>MASTERYVSLYRKYRPTTFDGVIGQETVVRILKGSVDTGRTSHAYLFAGPKGTGKTTVARILAKALNCDKGPSSHPCMECEHCRAITSGTDIDVIEIDAASNRGIDEIRDLRESTRFVPARSRKKVFIIDEAHMLTVQAFNALLKTLEEPPDYVVFILATTEPQKLPETILSRCQRFDFKRISEMAMFQYLQGLRNIEAPNITDEALHQIVALSGGSMRGAIGLVDQFSVFGTESVSSATVLDLLGLPTEENISLLVEALLSRDPKAVSSVLDQLERSGIEPADLLERTIALISGYILDKVTLRTPSSDSIPNDRLKAFPDATLVNLAAAFALIQQQSVYLSDPYPLVQAFLLAIALDLPMGLDRSHEEFSHEVQFTSSQQDVPRLAVRQMETVQKAVEVSPGSPDETVPETRSISTGEPADQWAHFKALVSDASKPIGVMLQALDVREVGVDQGVLRIVLGPKTKLFRTMLEQKQDEVLVPAARSAYAVDQVKLVEEGSQEPARQETVAEVPVDDKLELLKKTFDATESLFGS</sequence>
<dbReference type="GO" id="GO:0009360">
    <property type="term" value="C:DNA polymerase III complex"/>
    <property type="evidence" value="ECO:0007669"/>
    <property type="project" value="InterPro"/>
</dbReference>
<dbReference type="InterPro" id="IPR012763">
    <property type="entry name" value="DNA_pol_III_sug/sutau_N"/>
</dbReference>
<keyword evidence="2" id="KW-0479">Metal-binding</keyword>
<dbReference type="Gene3D" id="1.10.8.60">
    <property type="match status" value="1"/>
</dbReference>
<feature type="region of interest" description="Disordered" evidence="9">
    <location>
        <begin position="398"/>
        <end position="418"/>
    </location>
</feature>
<keyword evidence="4" id="KW-0862">Zinc</keyword>
<name>A0A398DUY4_9BACT</name>
<dbReference type="GO" id="GO:0046872">
    <property type="term" value="F:metal ion binding"/>
    <property type="evidence" value="ECO:0007669"/>
    <property type="project" value="UniProtKB-KW"/>
</dbReference>
<evidence type="ECO:0000256" key="4">
    <source>
        <dbReference type="ARBA" id="ARBA00022833"/>
    </source>
</evidence>
<evidence type="ECO:0000256" key="1">
    <source>
        <dbReference type="ARBA" id="ARBA00006360"/>
    </source>
</evidence>
<dbReference type="InterPro" id="IPR003593">
    <property type="entry name" value="AAA+_ATPase"/>
</dbReference>
<gene>
    <name evidence="8" type="primary">dnaX</name>
    <name evidence="12" type="ORF">SMC2_00750</name>
    <name evidence="11" type="ORF">SMC3_00345</name>
</gene>
<dbReference type="PANTHER" id="PTHR11669:SF0">
    <property type="entry name" value="PROTEIN STICHEL-LIKE 2"/>
    <property type="match status" value="1"/>
</dbReference>
<evidence type="ECO:0000256" key="8">
    <source>
        <dbReference type="RuleBase" id="RU364063"/>
    </source>
</evidence>
<dbReference type="SMART" id="SM00382">
    <property type="entry name" value="AAA"/>
    <property type="match status" value="1"/>
</dbReference>
<evidence type="ECO:0000256" key="9">
    <source>
        <dbReference type="SAM" id="MobiDB-lite"/>
    </source>
</evidence>
<keyword evidence="8 11" id="KW-0548">Nucleotidyltransferase</keyword>
<dbReference type="PANTHER" id="PTHR11669">
    <property type="entry name" value="REPLICATION FACTOR C / DNA POLYMERASE III GAMMA-TAU SUBUNIT"/>
    <property type="match status" value="1"/>
</dbReference>
<comment type="caution">
    <text evidence="11">The sequence shown here is derived from an EMBL/GenBank/DDBJ whole genome shotgun (WGS) entry which is preliminary data.</text>
</comment>
<dbReference type="InterPro" id="IPR050238">
    <property type="entry name" value="DNA_Rep/Repair_Clamp_Loader"/>
</dbReference>
<dbReference type="RefSeq" id="WP_119087566.1">
    <property type="nucleotide sequence ID" value="NZ_QXIV01000032.1"/>
</dbReference>
<dbReference type="EMBL" id="QXIX01000006">
    <property type="protein sequence ID" value="RIE15503.1"/>
    <property type="molecule type" value="Genomic_DNA"/>
</dbReference>
<dbReference type="AlphaFoldDB" id="A0A398DUY4"/>
<comment type="catalytic activity">
    <reaction evidence="7 8">
        <text>DNA(n) + a 2'-deoxyribonucleoside 5'-triphosphate = DNA(n+1) + diphosphate</text>
        <dbReference type="Rhea" id="RHEA:22508"/>
        <dbReference type="Rhea" id="RHEA-COMP:17339"/>
        <dbReference type="Rhea" id="RHEA-COMP:17340"/>
        <dbReference type="ChEBI" id="CHEBI:33019"/>
        <dbReference type="ChEBI" id="CHEBI:61560"/>
        <dbReference type="ChEBI" id="CHEBI:173112"/>
        <dbReference type="EC" id="2.7.7.7"/>
    </reaction>
</comment>
<dbReference type="GO" id="GO:0006261">
    <property type="term" value="P:DNA-templated DNA replication"/>
    <property type="evidence" value="ECO:0007669"/>
    <property type="project" value="TreeGrafter"/>
</dbReference>
<comment type="function">
    <text evidence="8">DNA polymerase III is a complex, multichain enzyme responsible for most of the replicative synthesis in bacteria. This DNA polymerase also exhibits 3' to 5' exonuclease activity.</text>
</comment>
<dbReference type="Gene3D" id="3.40.50.300">
    <property type="entry name" value="P-loop containing nucleotide triphosphate hydrolases"/>
    <property type="match status" value="1"/>
</dbReference>
<dbReference type="PRINTS" id="PR00300">
    <property type="entry name" value="CLPPROTEASEA"/>
</dbReference>
<evidence type="ECO:0000256" key="5">
    <source>
        <dbReference type="ARBA" id="ARBA00022840"/>
    </source>
</evidence>
<evidence type="ECO:0000313" key="12">
    <source>
        <dbReference type="EMBL" id="RIE15503.1"/>
    </source>
</evidence>
<evidence type="ECO:0000313" key="11">
    <source>
        <dbReference type="EMBL" id="RIE15104.1"/>
    </source>
</evidence>
<dbReference type="InterPro" id="IPR001270">
    <property type="entry name" value="ClpA/B"/>
</dbReference>
<evidence type="ECO:0000256" key="3">
    <source>
        <dbReference type="ARBA" id="ARBA00022741"/>
    </source>
</evidence>
<dbReference type="NCBIfam" id="NF004046">
    <property type="entry name" value="PRK05563.1"/>
    <property type="match status" value="1"/>
</dbReference>
<keyword evidence="8" id="KW-0235">DNA replication</keyword>
<keyword evidence="6 8" id="KW-0239">DNA-directed DNA polymerase</keyword>
<dbReference type="GO" id="GO:0003887">
    <property type="term" value="F:DNA-directed DNA polymerase activity"/>
    <property type="evidence" value="ECO:0007669"/>
    <property type="project" value="UniProtKB-KW"/>
</dbReference>
<comment type="similarity">
    <text evidence="1 8">Belongs to the DnaX/STICHEL family.</text>
</comment>
<reference evidence="13 14" key="1">
    <citation type="submission" date="2018-09" db="EMBL/GenBank/DDBJ databases">
        <title>Discovery and Ecogenomic Context for Candidatus Cryosericales, a Global Caldiserica Order Active in Thawing Permafrost.</title>
        <authorList>
            <person name="Martinez M.A."/>
            <person name="Woodcroft B.J."/>
            <person name="Ignacio Espinoza J.C."/>
            <person name="Zayed A."/>
            <person name="Singleton C.M."/>
            <person name="Boyd J."/>
            <person name="Li Y.-F."/>
            <person name="Purvine S."/>
            <person name="Maughan H."/>
            <person name="Hodgkins S.B."/>
            <person name="Anderson D."/>
            <person name="Sederholm M."/>
            <person name="Temperton B."/>
            <person name="Saleska S.R."/>
            <person name="Tyson G.W."/>
            <person name="Rich V.I."/>
        </authorList>
    </citation>
    <scope>NUCLEOTIDE SEQUENCE [LARGE SCALE GENOMIC DNA]</scope>
    <source>
        <strain evidence="12 13">SMC2</strain>
        <strain evidence="11 14">SMC3</strain>
    </source>
</reference>
<dbReference type="EMBL" id="QXIW01000002">
    <property type="protein sequence ID" value="RIE15104.1"/>
    <property type="molecule type" value="Genomic_DNA"/>
</dbReference>
<feature type="domain" description="AAA+ ATPase" evidence="10">
    <location>
        <begin position="41"/>
        <end position="183"/>
    </location>
</feature>